<evidence type="ECO:0000313" key="1">
    <source>
        <dbReference type="EMBL" id="AMV63269.1"/>
    </source>
</evidence>
<organism evidence="1 4">
    <name type="scientific">Pediococcus damnosus</name>
    <dbReference type="NCBI Taxonomy" id="51663"/>
    <lineage>
        <taxon>Bacteria</taxon>
        <taxon>Bacillati</taxon>
        <taxon>Bacillota</taxon>
        <taxon>Bacilli</taxon>
        <taxon>Lactobacillales</taxon>
        <taxon>Lactobacillaceae</taxon>
        <taxon>Pediococcus</taxon>
    </lineage>
</organism>
<dbReference type="Proteomes" id="UP000076405">
    <property type="component" value="Chromosome"/>
</dbReference>
<evidence type="ECO:0008006" key="5">
    <source>
        <dbReference type="Google" id="ProtNLM"/>
    </source>
</evidence>
<dbReference type="InterPro" id="IPR014942">
    <property type="entry name" value="AbiEii"/>
</dbReference>
<dbReference type="RefSeq" id="WP_046872182.1">
    <property type="nucleotide sequence ID" value="NZ_BAAAXI010000180.1"/>
</dbReference>
<dbReference type="EMBL" id="CP012288">
    <property type="protein sequence ID" value="AMV66835.1"/>
    <property type="molecule type" value="Genomic_DNA"/>
</dbReference>
<dbReference type="EMBL" id="CP012275">
    <property type="protein sequence ID" value="AMV63269.1"/>
    <property type="molecule type" value="Genomic_DNA"/>
</dbReference>
<dbReference type="Gene3D" id="3.10.450.620">
    <property type="entry name" value="JHP933, nucleotidyltransferase-like core domain"/>
    <property type="match status" value="1"/>
</dbReference>
<dbReference type="AlphaFoldDB" id="A0AAC9B2P4"/>
<evidence type="ECO:0000313" key="4">
    <source>
        <dbReference type="Proteomes" id="UP000076405"/>
    </source>
</evidence>
<keyword evidence="3" id="KW-1185">Reference proteome</keyword>
<gene>
    <name evidence="1" type="ORF">ADU70_1799</name>
    <name evidence="2" type="ORF">ADU72_0894</name>
</gene>
<sequence length="279" mass="32445">MQFKAYLKKEAKERNISVQLMLQGVMLDELLERISVSKMKNNFVLKGGFLIASLIGTNTRTTMDLDTTIVGLSVTMQSMQAAVIQICSIHLPDDAIYLEFKKIEPIRKDDEYNGYRVHISAHYFKIQTTIKIDISTGDKITPKEMKYGHKLLTEERTIHVMAYNIETILAEKMESIISRSIDNTRAKDFYDVYMLEKLEKKNIDFKILRTAIKNTSKKRGSLSLIPNYLKILKLIEKNPELQRTWRVYAEDNDYAMNIEFSETCLAVRRLFDCIFEKSK</sequence>
<dbReference type="Pfam" id="PF08843">
    <property type="entry name" value="AbiEii"/>
    <property type="match status" value="1"/>
</dbReference>
<dbReference type="KEGG" id="pdm:ADU72_0894"/>
<name>A0AAC9B2P4_9LACO</name>
<accession>A0AAC9B2P4</accession>
<evidence type="ECO:0000313" key="3">
    <source>
        <dbReference type="Proteomes" id="UP000076244"/>
    </source>
</evidence>
<protein>
    <recommendedName>
        <fullName evidence="5">Abortive phage infection protein</fullName>
    </recommendedName>
</protein>
<reference evidence="3 4" key="1">
    <citation type="journal article" date="2016" name="PLoS ONE">
        <title>The Identification of Novel Diagnostic Marker Genes for the Detection of Beer Spoiling Pediococcus damnosus Strains Using the BlAst Diagnostic Gene findEr.</title>
        <authorList>
            <person name="Behr J."/>
            <person name="Geissler A.J."/>
            <person name="Schmid J."/>
            <person name="Zehe A."/>
            <person name="Vogel R.F."/>
        </authorList>
    </citation>
    <scope>NUCLEOTIDE SEQUENCE [LARGE SCALE GENOMIC DNA]</scope>
    <source>
        <strain evidence="1 4">TMW 2.1533</strain>
        <strain evidence="2 3">TMW 2.1535</strain>
    </source>
</reference>
<dbReference type="Proteomes" id="UP000076244">
    <property type="component" value="Chromosome"/>
</dbReference>
<proteinExistence type="predicted"/>
<dbReference type="GeneID" id="57276833"/>
<evidence type="ECO:0000313" key="2">
    <source>
        <dbReference type="EMBL" id="AMV66835.1"/>
    </source>
</evidence>